<accession>A0A6N8U4D8</accession>
<protein>
    <submittedName>
        <fullName evidence="1">Uncharacterized protein</fullName>
    </submittedName>
</protein>
<dbReference type="Proteomes" id="UP000434036">
    <property type="component" value="Unassembled WGS sequence"/>
</dbReference>
<gene>
    <name evidence="1" type="ORF">GSF08_02165</name>
</gene>
<proteinExistence type="predicted"/>
<dbReference type="AlphaFoldDB" id="A0A6N8U4D8"/>
<sequence length="189" mass="21946">MEKKWKLVHAQNRGLIVNENGKTIGYFPGSGIRILESDGYAFKDMNDNGIIDAFEDWRLPLCVRAKDFALQFHLTQHGESLFVDGKEINFPQEFNLEQLYMMICDQHVLEEYPYSMDHLSEAEKQYINDNYLFILFILMIDDSHGNDNDYMIQFFMQSTHEGITAHISYSIGKALKEFMVGLLKAQPAM</sequence>
<organism evidence="1 2">
    <name type="scientific">Copranaerobaculum intestinale</name>
    <dbReference type="NCBI Taxonomy" id="2692629"/>
    <lineage>
        <taxon>Bacteria</taxon>
        <taxon>Bacillati</taxon>
        <taxon>Bacillota</taxon>
        <taxon>Erysipelotrichia</taxon>
        <taxon>Erysipelotrichales</taxon>
        <taxon>Erysipelotrichaceae</taxon>
        <taxon>Copranaerobaculum</taxon>
    </lineage>
</organism>
<dbReference type="RefSeq" id="WP_160624234.1">
    <property type="nucleotide sequence ID" value="NZ_WUUQ01000001.1"/>
</dbReference>
<evidence type="ECO:0000313" key="2">
    <source>
        <dbReference type="Proteomes" id="UP000434036"/>
    </source>
</evidence>
<dbReference type="EMBL" id="WUUQ01000001">
    <property type="protein sequence ID" value="MXQ72751.1"/>
    <property type="molecule type" value="Genomic_DNA"/>
</dbReference>
<keyword evidence="2" id="KW-1185">Reference proteome</keyword>
<reference evidence="1 2" key="1">
    <citation type="submission" date="2019-12" db="EMBL/GenBank/DDBJ databases">
        <authorList>
            <person name="Yang R."/>
        </authorList>
    </citation>
    <scope>NUCLEOTIDE SEQUENCE [LARGE SCALE GENOMIC DNA]</scope>
    <source>
        <strain evidence="1 2">DONG20-135</strain>
    </source>
</reference>
<reference evidence="1 2" key="2">
    <citation type="submission" date="2020-01" db="EMBL/GenBank/DDBJ databases">
        <title>Clostridiaceae sp. nov. isolated from the gut of human by culturomics.</title>
        <authorList>
            <person name="Chang Y."/>
        </authorList>
    </citation>
    <scope>NUCLEOTIDE SEQUENCE [LARGE SCALE GENOMIC DNA]</scope>
    <source>
        <strain evidence="1 2">DONG20-135</strain>
    </source>
</reference>
<comment type="caution">
    <text evidence="1">The sequence shown here is derived from an EMBL/GenBank/DDBJ whole genome shotgun (WGS) entry which is preliminary data.</text>
</comment>
<name>A0A6N8U4D8_9FIRM</name>
<evidence type="ECO:0000313" key="1">
    <source>
        <dbReference type="EMBL" id="MXQ72751.1"/>
    </source>
</evidence>